<dbReference type="SUPFAM" id="SSF103473">
    <property type="entry name" value="MFS general substrate transporter"/>
    <property type="match status" value="1"/>
</dbReference>
<dbReference type="Gramene" id="Pp3c12_1850V3.1">
    <property type="protein sequence ID" value="Pp3c12_1850V3.1"/>
    <property type="gene ID" value="Pp3c12_1850"/>
</dbReference>
<reference evidence="9" key="3">
    <citation type="submission" date="2020-12" db="UniProtKB">
        <authorList>
            <consortium name="EnsemblPlants"/>
        </authorList>
    </citation>
    <scope>IDENTIFICATION</scope>
</reference>
<dbReference type="PANTHER" id="PTHR23511:SF5">
    <property type="entry name" value="MAJOR FACILITATOR-TYPE TRANSPORTER HXNZ-RELATED"/>
    <property type="match status" value="1"/>
</dbReference>
<dbReference type="RefSeq" id="XP_024391577.1">
    <property type="nucleotide sequence ID" value="XM_024535809.2"/>
</dbReference>
<reference evidence="8 10" key="1">
    <citation type="journal article" date="2008" name="Science">
        <title>The Physcomitrella genome reveals evolutionary insights into the conquest of land by plants.</title>
        <authorList>
            <person name="Rensing S."/>
            <person name="Lang D."/>
            <person name="Zimmer A."/>
            <person name="Terry A."/>
            <person name="Salamov A."/>
            <person name="Shapiro H."/>
            <person name="Nishiyama T."/>
            <person name="Perroud P.-F."/>
            <person name="Lindquist E."/>
            <person name="Kamisugi Y."/>
            <person name="Tanahashi T."/>
            <person name="Sakakibara K."/>
            <person name="Fujita T."/>
            <person name="Oishi K."/>
            <person name="Shin-I T."/>
            <person name="Kuroki Y."/>
            <person name="Toyoda A."/>
            <person name="Suzuki Y."/>
            <person name="Hashimoto A."/>
            <person name="Yamaguchi K."/>
            <person name="Sugano A."/>
            <person name="Kohara Y."/>
            <person name="Fujiyama A."/>
            <person name="Anterola A."/>
            <person name="Aoki S."/>
            <person name="Ashton N."/>
            <person name="Barbazuk W.B."/>
            <person name="Barker E."/>
            <person name="Bennetzen J."/>
            <person name="Bezanilla M."/>
            <person name="Blankenship R."/>
            <person name="Cho S.H."/>
            <person name="Dutcher S."/>
            <person name="Estelle M."/>
            <person name="Fawcett J.A."/>
            <person name="Gundlach H."/>
            <person name="Hanada K."/>
            <person name="Heyl A."/>
            <person name="Hicks K.A."/>
            <person name="Hugh J."/>
            <person name="Lohr M."/>
            <person name="Mayer K."/>
            <person name="Melkozernov A."/>
            <person name="Murata T."/>
            <person name="Nelson D."/>
            <person name="Pils B."/>
            <person name="Prigge M."/>
            <person name="Reiss B."/>
            <person name="Renner T."/>
            <person name="Rombauts S."/>
            <person name="Rushton P."/>
            <person name="Sanderfoot A."/>
            <person name="Schween G."/>
            <person name="Shiu S.-H."/>
            <person name="Stueber K."/>
            <person name="Theodoulou F.L."/>
            <person name="Tu H."/>
            <person name="Van de Peer Y."/>
            <person name="Verrier P.J."/>
            <person name="Waters E."/>
            <person name="Wood A."/>
            <person name="Yang L."/>
            <person name="Cove D."/>
            <person name="Cuming A."/>
            <person name="Hasebe M."/>
            <person name="Lucas S."/>
            <person name="Mishler D.B."/>
            <person name="Reski R."/>
            <person name="Grigoriev I."/>
            <person name="Quatrano R.S."/>
            <person name="Boore J.L."/>
        </authorList>
    </citation>
    <scope>NUCLEOTIDE SEQUENCE [LARGE SCALE GENOMIC DNA]</scope>
    <source>
        <strain evidence="9 10">cv. Gransden 2004</strain>
    </source>
</reference>
<evidence type="ECO:0000313" key="10">
    <source>
        <dbReference type="Proteomes" id="UP000006727"/>
    </source>
</evidence>
<evidence type="ECO:0000259" key="7">
    <source>
        <dbReference type="PROSITE" id="PS50850"/>
    </source>
</evidence>
<dbReference type="Gramene" id="Pp3c12_1850V3.3">
    <property type="protein sequence ID" value="Pp3c12_1850V3.3"/>
    <property type="gene ID" value="Pp3c12_1850"/>
</dbReference>
<evidence type="ECO:0000313" key="8">
    <source>
        <dbReference type="EMBL" id="PNR43320.1"/>
    </source>
</evidence>
<evidence type="ECO:0000313" key="9">
    <source>
        <dbReference type="EnsemblPlants" id="Pp3c12_1850V3.1"/>
    </source>
</evidence>
<dbReference type="OrthoDB" id="4139357at2759"/>
<evidence type="ECO:0000256" key="2">
    <source>
        <dbReference type="ARBA" id="ARBA00022448"/>
    </source>
</evidence>
<keyword evidence="4 6" id="KW-1133">Transmembrane helix</keyword>
<dbReference type="PaxDb" id="3218-PP1S128_55V6.1"/>
<dbReference type="Pfam" id="PF07690">
    <property type="entry name" value="MFS_1"/>
    <property type="match status" value="1"/>
</dbReference>
<dbReference type="EnsemblPlants" id="Pp3c12_1850V3.1">
    <property type="protein sequence ID" value="Pp3c12_1850V3.1"/>
    <property type="gene ID" value="Pp3c12_1850"/>
</dbReference>
<dbReference type="Pfam" id="PF00083">
    <property type="entry name" value="Sugar_tr"/>
    <property type="match status" value="1"/>
</dbReference>
<gene>
    <name evidence="9" type="primary">LOC112289986</name>
    <name evidence="8" type="ORF">PHYPA_015700</name>
</gene>
<evidence type="ECO:0000256" key="3">
    <source>
        <dbReference type="ARBA" id="ARBA00022692"/>
    </source>
</evidence>
<dbReference type="PROSITE" id="PS00216">
    <property type="entry name" value="SUGAR_TRANSPORT_1"/>
    <property type="match status" value="1"/>
</dbReference>
<feature type="transmembrane region" description="Helical" evidence="6">
    <location>
        <begin position="604"/>
        <end position="624"/>
    </location>
</feature>
<dbReference type="InterPro" id="IPR036259">
    <property type="entry name" value="MFS_trans_sf"/>
</dbReference>
<dbReference type="Gramene" id="Pp3c12_1850V3.2">
    <property type="protein sequence ID" value="Pp3c12_1850V3.2"/>
    <property type="gene ID" value="Pp3c12_1850"/>
</dbReference>
<dbReference type="GO" id="GO:0090416">
    <property type="term" value="F:nicotinate transmembrane transporter activity"/>
    <property type="evidence" value="ECO:0007669"/>
    <property type="project" value="EnsemblPlants"/>
</dbReference>
<dbReference type="PROSITE" id="PS50850">
    <property type="entry name" value="MFS"/>
    <property type="match status" value="1"/>
</dbReference>
<proteinExistence type="predicted"/>
<organism evidence="8">
    <name type="scientific">Physcomitrium patens</name>
    <name type="common">Spreading-leaved earth moss</name>
    <name type="synonym">Physcomitrella patens</name>
    <dbReference type="NCBI Taxonomy" id="3218"/>
    <lineage>
        <taxon>Eukaryota</taxon>
        <taxon>Viridiplantae</taxon>
        <taxon>Streptophyta</taxon>
        <taxon>Embryophyta</taxon>
        <taxon>Bryophyta</taxon>
        <taxon>Bryophytina</taxon>
        <taxon>Bryopsida</taxon>
        <taxon>Funariidae</taxon>
        <taxon>Funariales</taxon>
        <taxon>Funariaceae</taxon>
        <taxon>Physcomitrium</taxon>
    </lineage>
</organism>
<keyword evidence="2" id="KW-0813">Transport</keyword>
<keyword evidence="10" id="KW-1185">Reference proteome</keyword>
<feature type="transmembrane region" description="Helical" evidence="6">
    <location>
        <begin position="575"/>
        <end position="598"/>
    </location>
</feature>
<feature type="transmembrane region" description="Helical" evidence="6">
    <location>
        <begin position="540"/>
        <end position="563"/>
    </location>
</feature>
<feature type="transmembrane region" description="Helical" evidence="6">
    <location>
        <begin position="152"/>
        <end position="177"/>
    </location>
</feature>
<dbReference type="InterPro" id="IPR011701">
    <property type="entry name" value="MFS"/>
</dbReference>
<dbReference type="EMBL" id="ABEU02000012">
    <property type="protein sequence ID" value="PNR43320.1"/>
    <property type="molecule type" value="Genomic_DNA"/>
</dbReference>
<evidence type="ECO:0000256" key="6">
    <source>
        <dbReference type="SAM" id="Phobius"/>
    </source>
</evidence>
<dbReference type="InterPro" id="IPR005828">
    <property type="entry name" value="MFS_sugar_transport-like"/>
</dbReference>
<keyword evidence="5 6" id="KW-0472">Membrane</keyword>
<sequence>MKGGLTNPLYRPVQSERVSINSLTAPSAACYYMSSIRLPTSLQLLALKQASSGSQFSRPFASSKGFPQKFSYRKSLLQGDGAALRGRWLKRLDTGLFKRRIVCSSERPLSNESPIAVTSGTQMEENDSGRSETFMLDDAIEQVGFGKYQRWLLAYAGMSWTAEAMEMMLLSFVGPAVQVEWQLTGREESLIASVVFGGMMIGAYSWGALSDAKGRRVGFFATAVLTFAAGLLSAISPNYGVLILLRGLVGVGLGGGPVVSAWFMEFVPSANRGLWMVVISLFWTLGSILEASLAWLVMPTLGWRWLLGLSSVPLAILLLFYSVVPESPRYLASKGETEKAFKILQQMAKVNCKPLPKGRLVQAQPLLGDPDSINTSASAVNVEMSDFALTRAVDETRLLDRTGNNGNLDVAKKTTTSSLEQVLSNFRSLLSPPLLSSTLLLWSVFFANAFTYYGLVLLTSQLSGGGTDCRPEEAANTISAASDSGQLYRNVFISSIGELPGLAVAAYIVDRWGRKLSMATLFTLCGASLLPLVHNQPADLTTFLLFGARACIMGAFTVLYIYAPEVYPTSNRSTGLGIANAIARVGGLLCPVVAVELVRSCQQGLAVSLFTAVPVLAAAAVMLFPVETQGKSLTDVVDESSSQ</sequence>
<dbReference type="InterPro" id="IPR020846">
    <property type="entry name" value="MFS_dom"/>
</dbReference>
<dbReference type="AlphaFoldDB" id="A0A2K1JP44"/>
<feature type="transmembrane region" description="Helical" evidence="6">
    <location>
        <begin position="241"/>
        <end position="263"/>
    </location>
</feature>
<dbReference type="EnsemblPlants" id="Pp3c12_1850V3.2">
    <property type="protein sequence ID" value="Pp3c12_1850V3.2"/>
    <property type="gene ID" value="Pp3c12_1850"/>
</dbReference>
<feature type="domain" description="Major facilitator superfamily (MFS) profile" evidence="7">
    <location>
        <begin position="152"/>
        <end position="629"/>
    </location>
</feature>
<dbReference type="STRING" id="3218.A0A2K1JP44"/>
<evidence type="ECO:0000256" key="1">
    <source>
        <dbReference type="ARBA" id="ARBA00004141"/>
    </source>
</evidence>
<dbReference type="EnsemblPlants" id="Pp3c12_1850V3.3">
    <property type="protein sequence ID" value="Pp3c12_1850V3.3"/>
    <property type="gene ID" value="Pp3c12_1850"/>
</dbReference>
<dbReference type="PANTHER" id="PTHR23511">
    <property type="entry name" value="SYNAPTIC VESICLE GLYCOPROTEIN 2"/>
    <property type="match status" value="1"/>
</dbReference>
<name>A0A2K1JP44_PHYPA</name>
<evidence type="ECO:0000256" key="5">
    <source>
        <dbReference type="ARBA" id="ARBA00023136"/>
    </source>
</evidence>
<dbReference type="RefSeq" id="XP_024391573.1">
    <property type="nucleotide sequence ID" value="XM_024535805.2"/>
</dbReference>
<dbReference type="Gene3D" id="1.20.1250.20">
    <property type="entry name" value="MFS general substrate transporter like domains"/>
    <property type="match status" value="1"/>
</dbReference>
<dbReference type="InterPro" id="IPR005829">
    <property type="entry name" value="Sugar_transporter_CS"/>
</dbReference>
<comment type="subcellular location">
    <subcellularLocation>
        <location evidence="1">Membrane</location>
        <topology evidence="1">Multi-pass membrane protein</topology>
    </subcellularLocation>
</comment>
<dbReference type="RefSeq" id="XP_024391575.1">
    <property type="nucleotide sequence ID" value="XM_024535807.2"/>
</dbReference>
<protein>
    <recommendedName>
        <fullName evidence="7">Major facilitator superfamily (MFS) profile domain-containing protein</fullName>
    </recommendedName>
</protein>
<dbReference type="GO" id="GO:0090417">
    <property type="term" value="F:N-methylnicotinate transmembrane transporter activity"/>
    <property type="evidence" value="ECO:0007669"/>
    <property type="project" value="EnsemblPlants"/>
</dbReference>
<feature type="transmembrane region" description="Helical" evidence="6">
    <location>
        <begin position="189"/>
        <end position="209"/>
    </location>
</feature>
<keyword evidence="3 6" id="KW-0812">Transmembrane</keyword>
<dbReference type="GeneID" id="112289986"/>
<accession>A0A2K1JP44</accession>
<evidence type="ECO:0000256" key="4">
    <source>
        <dbReference type="ARBA" id="ARBA00022989"/>
    </source>
</evidence>
<dbReference type="Proteomes" id="UP000006727">
    <property type="component" value="Chromosome 12"/>
</dbReference>
<feature type="transmembrane region" description="Helical" evidence="6">
    <location>
        <begin position="434"/>
        <end position="455"/>
    </location>
</feature>
<feature type="transmembrane region" description="Helical" evidence="6">
    <location>
        <begin position="216"/>
        <end position="235"/>
    </location>
</feature>
<feature type="transmembrane region" description="Helical" evidence="6">
    <location>
        <begin position="303"/>
        <end position="324"/>
    </location>
</feature>
<feature type="transmembrane region" description="Helical" evidence="6">
    <location>
        <begin position="516"/>
        <end position="534"/>
    </location>
</feature>
<reference evidence="8 10" key="2">
    <citation type="journal article" date="2018" name="Plant J.">
        <title>The Physcomitrella patens chromosome-scale assembly reveals moss genome structure and evolution.</title>
        <authorList>
            <person name="Lang D."/>
            <person name="Ullrich K.K."/>
            <person name="Murat F."/>
            <person name="Fuchs J."/>
            <person name="Jenkins J."/>
            <person name="Haas F.B."/>
            <person name="Piednoel M."/>
            <person name="Gundlach H."/>
            <person name="Van Bel M."/>
            <person name="Meyberg R."/>
            <person name="Vives C."/>
            <person name="Morata J."/>
            <person name="Symeonidi A."/>
            <person name="Hiss M."/>
            <person name="Muchero W."/>
            <person name="Kamisugi Y."/>
            <person name="Saleh O."/>
            <person name="Blanc G."/>
            <person name="Decker E.L."/>
            <person name="van Gessel N."/>
            <person name="Grimwood J."/>
            <person name="Hayes R.D."/>
            <person name="Graham S.W."/>
            <person name="Gunter L.E."/>
            <person name="McDaniel S.F."/>
            <person name="Hoernstein S.N.W."/>
            <person name="Larsson A."/>
            <person name="Li F.W."/>
            <person name="Perroud P.F."/>
            <person name="Phillips J."/>
            <person name="Ranjan P."/>
            <person name="Rokshar D.S."/>
            <person name="Rothfels C.J."/>
            <person name="Schneider L."/>
            <person name="Shu S."/>
            <person name="Stevenson D.W."/>
            <person name="Thummler F."/>
            <person name="Tillich M."/>
            <person name="Villarreal Aguilar J.C."/>
            <person name="Widiez T."/>
            <person name="Wong G.K."/>
            <person name="Wymore A."/>
            <person name="Zhang Y."/>
            <person name="Zimmer A.D."/>
            <person name="Quatrano R.S."/>
            <person name="Mayer K.F.X."/>
            <person name="Goodstein D."/>
            <person name="Casacuberta J.M."/>
            <person name="Vandepoele K."/>
            <person name="Reski R."/>
            <person name="Cuming A.C."/>
            <person name="Tuskan G.A."/>
            <person name="Maumus F."/>
            <person name="Salse J."/>
            <person name="Schmutz J."/>
            <person name="Rensing S.A."/>
        </authorList>
    </citation>
    <scope>NUCLEOTIDE SEQUENCE [LARGE SCALE GENOMIC DNA]</scope>
    <source>
        <strain evidence="9 10">cv. Gransden 2004</strain>
    </source>
</reference>
<dbReference type="RefSeq" id="XP_024391574.1">
    <property type="nucleotide sequence ID" value="XM_024535806.2"/>
</dbReference>
<feature type="transmembrane region" description="Helical" evidence="6">
    <location>
        <begin position="275"/>
        <end position="297"/>
    </location>
</feature>
<dbReference type="FunFam" id="1.20.1250.20:FF:000232">
    <property type="entry name" value="Organic cation/carnitine transporter 7"/>
    <property type="match status" value="1"/>
</dbReference>
<dbReference type="OMA" id="LLWFIWM"/>
<dbReference type="GO" id="GO:0005886">
    <property type="term" value="C:plasma membrane"/>
    <property type="evidence" value="ECO:0007669"/>
    <property type="project" value="EnsemblPlants"/>
</dbReference>